<dbReference type="EMBL" id="JAULSY010000022">
    <property type="protein sequence ID" value="KAK0671247.1"/>
    <property type="molecule type" value="Genomic_DNA"/>
</dbReference>
<dbReference type="Pfam" id="PF00501">
    <property type="entry name" value="AMP-binding"/>
    <property type="match status" value="1"/>
</dbReference>
<evidence type="ECO:0000256" key="3">
    <source>
        <dbReference type="SAM" id="MobiDB-lite"/>
    </source>
</evidence>
<feature type="transmembrane region" description="Helical" evidence="4">
    <location>
        <begin position="608"/>
        <end position="625"/>
    </location>
</feature>
<feature type="region of interest" description="Disordered" evidence="3">
    <location>
        <begin position="531"/>
        <end position="584"/>
    </location>
</feature>
<dbReference type="Gene3D" id="3.40.50.12780">
    <property type="entry name" value="N-terminal domain of ligase-like"/>
    <property type="match status" value="1"/>
</dbReference>
<comment type="caution">
    <text evidence="6">The sequence shown here is derived from an EMBL/GenBank/DDBJ whole genome shotgun (WGS) entry which is preliminary data.</text>
</comment>
<feature type="transmembrane region" description="Helical" evidence="4">
    <location>
        <begin position="768"/>
        <end position="788"/>
    </location>
</feature>
<dbReference type="InterPro" id="IPR052979">
    <property type="entry name" value="Adenylate-forming_domain"/>
</dbReference>
<dbReference type="Gene3D" id="3.30.300.30">
    <property type="match status" value="1"/>
</dbReference>
<feature type="transmembrane region" description="Helical" evidence="4">
    <location>
        <begin position="800"/>
        <end position="818"/>
    </location>
</feature>
<dbReference type="NCBIfam" id="TIGR01733">
    <property type="entry name" value="AA-adenyl-dom"/>
    <property type="match status" value="1"/>
</dbReference>
<reference evidence="6" key="1">
    <citation type="submission" date="2023-06" db="EMBL/GenBank/DDBJ databases">
        <title>Genome-scale phylogeny and comparative genomics of the fungal order Sordariales.</title>
        <authorList>
            <consortium name="Lawrence Berkeley National Laboratory"/>
            <person name="Hensen N."/>
            <person name="Bonometti L."/>
            <person name="Westerberg I."/>
            <person name="Brannstrom I.O."/>
            <person name="Guillou S."/>
            <person name="Cros-Aarteil S."/>
            <person name="Calhoun S."/>
            <person name="Haridas S."/>
            <person name="Kuo A."/>
            <person name="Mondo S."/>
            <person name="Pangilinan J."/>
            <person name="Riley R."/>
            <person name="Labutti K."/>
            <person name="Andreopoulos B."/>
            <person name="Lipzen A."/>
            <person name="Chen C."/>
            <person name="Yanf M."/>
            <person name="Daum C."/>
            <person name="Ng V."/>
            <person name="Clum A."/>
            <person name="Steindorff A."/>
            <person name="Ohm R."/>
            <person name="Martin F."/>
            <person name="Silar P."/>
            <person name="Natvig D."/>
            <person name="Lalanne C."/>
            <person name="Gautier V."/>
            <person name="Ament-Velasquez S.L."/>
            <person name="Kruys A."/>
            <person name="Hutchinson M.I."/>
            <person name="Powell A.J."/>
            <person name="Barry K."/>
            <person name="Miller A.N."/>
            <person name="Grigoriev I.V."/>
            <person name="Debuchy R."/>
            <person name="Gladieux P."/>
            <person name="Thoren M.H."/>
            <person name="Johannesson H."/>
        </authorList>
    </citation>
    <scope>NUCLEOTIDE SEQUENCE</scope>
    <source>
        <strain evidence="6">CBS 307.81</strain>
    </source>
</reference>
<feature type="transmembrane region" description="Helical" evidence="4">
    <location>
        <begin position="686"/>
        <end position="707"/>
    </location>
</feature>
<accession>A0AA39ZHP7</accession>
<name>A0AA39ZHP7_9PEZI</name>
<feature type="domain" description="AMP-dependent synthetase/ligase" evidence="5">
    <location>
        <begin position="43"/>
        <end position="385"/>
    </location>
</feature>
<dbReference type="InterPro" id="IPR000873">
    <property type="entry name" value="AMP-dep_synth/lig_dom"/>
</dbReference>
<dbReference type="InterPro" id="IPR010071">
    <property type="entry name" value="AA_adenyl_dom"/>
</dbReference>
<feature type="compositionally biased region" description="Polar residues" evidence="3">
    <location>
        <begin position="531"/>
        <end position="542"/>
    </location>
</feature>
<organism evidence="6 7">
    <name type="scientific">Cercophora samala</name>
    <dbReference type="NCBI Taxonomy" id="330535"/>
    <lineage>
        <taxon>Eukaryota</taxon>
        <taxon>Fungi</taxon>
        <taxon>Dikarya</taxon>
        <taxon>Ascomycota</taxon>
        <taxon>Pezizomycotina</taxon>
        <taxon>Sordariomycetes</taxon>
        <taxon>Sordariomycetidae</taxon>
        <taxon>Sordariales</taxon>
        <taxon>Lasiosphaeriaceae</taxon>
        <taxon>Cercophora</taxon>
    </lineage>
</organism>
<evidence type="ECO:0000256" key="1">
    <source>
        <dbReference type="ARBA" id="ARBA00022450"/>
    </source>
</evidence>
<keyword evidence="4" id="KW-0472">Membrane</keyword>
<sequence length="1027" mass="111892">MSPSWPTPFHSLDSLSVEDQARFDRFGRGATIPPPFTRVHHAFESVASKQPDATAASQFDGAVMTYGQLDHHANILANELQTRFGFKRGARAVLVYSRSIEMLIFILAVLKAGGQYVPIDGGIIPVETLSYVVSDSSAEIVICLPKYSDKATKACQHGVPIVSLNLQSDLWKSGVSSRPLLDVGPHDGAYVIYTSGTTGRPKGVNVTHSNICHTLLVEPAKLEITVGTKVAQQLNVAFDLCAWEILGTLMNGGTLHLRGSGNDLWTACLKQVDVVISTPSVAIKRFPRHEDFPNLRTIVVGGEPCPKPLADHWAQHTGTRFINICGPTEITILNTAHIHKLGGPLTIGKPNPNTTLYVLDENENPVKIGDVGVMWVGGAGVSKGYVNLPELTATRYKLDKFTRDGTRMFNTGDLVRWNADGCLETLGRQDDQVKINGFRVELDGVSRAIESCSGVIKGCALKVDNALWGFYSAAEHISEVELSNAVSVQQPFYGVPRIWHYLGPTIPLTANGKIDKRMLLDIAAAIAHTESSGVQTPQTAESTGKESSDAVIKAGPTPTITVLEKRSLPSSSSSTDGGKPEVVDLPPKKGFHGWRWLRHTGASAYRKLFGIIFVANSIAFALVLWQSREPGHGFQLPLDNLATAVSANLLASVLLRQDYVVNLIFWLATRVPTSAPLSLRRHLARVYHYGGVHSGASVAASLWWAVFTVSATIKFAPAGPAQPPQRIGVLVLTYLIFALLLAILIMAYPSVRAKLHDQFEWTHRFAGWTALALVWAHLIVVTAALRTSQPLATTLSKTPALYLLTLTTLSIAAPWLRLRRVKVEAEPLSRHAVRLHFDFKTPRECSSLGVRITDRPLVEWHAFAAIPEPDGKSGLSLLVSRAGDWTGKIIDNPPTHLWTRGEPASGVLAVAPLFKKIVLVATGSGIGPCLPVIMERKVPCRILWSTKNPLKTYGQGIIDEVKRCDDTAVVWDTDNMGRPDLVQLAWELYHESGAECVCIISNAKTTKRVVYQLEARGIPAFGPIWDS</sequence>
<dbReference type="PROSITE" id="PS00455">
    <property type="entry name" value="AMP_BINDING"/>
    <property type="match status" value="1"/>
</dbReference>
<feature type="transmembrane region" description="Helical" evidence="4">
    <location>
        <begin position="727"/>
        <end position="748"/>
    </location>
</feature>
<dbReference type="AlphaFoldDB" id="A0AA39ZHP7"/>
<proteinExistence type="predicted"/>
<keyword evidence="4" id="KW-1133">Transmembrane helix</keyword>
<evidence type="ECO:0000256" key="2">
    <source>
        <dbReference type="ARBA" id="ARBA00022553"/>
    </source>
</evidence>
<dbReference type="Proteomes" id="UP001174997">
    <property type="component" value="Unassembled WGS sequence"/>
</dbReference>
<dbReference type="PANTHER" id="PTHR33927:SF5">
    <property type="entry name" value="ENZYME, PUTATIVE (AFU_ORTHOLOGUE AFUA_8G01222)-RELATED"/>
    <property type="match status" value="1"/>
</dbReference>
<evidence type="ECO:0000256" key="4">
    <source>
        <dbReference type="SAM" id="Phobius"/>
    </source>
</evidence>
<evidence type="ECO:0000313" key="6">
    <source>
        <dbReference type="EMBL" id="KAK0671247.1"/>
    </source>
</evidence>
<dbReference type="InterPro" id="IPR020845">
    <property type="entry name" value="AMP-binding_CS"/>
</dbReference>
<keyword evidence="2" id="KW-0597">Phosphoprotein</keyword>
<keyword evidence="1" id="KW-0596">Phosphopantetheine</keyword>
<gene>
    <name evidence="6" type="ORF">QBC41DRAFT_344731</name>
</gene>
<dbReference type="SUPFAM" id="SSF56801">
    <property type="entry name" value="Acetyl-CoA synthetase-like"/>
    <property type="match status" value="1"/>
</dbReference>
<protein>
    <recommendedName>
        <fullName evidence="5">AMP-dependent synthetase/ligase domain-containing protein</fullName>
    </recommendedName>
</protein>
<evidence type="ECO:0000259" key="5">
    <source>
        <dbReference type="Pfam" id="PF00501"/>
    </source>
</evidence>
<keyword evidence="4" id="KW-0812">Transmembrane</keyword>
<dbReference type="PANTHER" id="PTHR33927">
    <property type="entry name" value="TRANSMEMBRANE PROTEIN"/>
    <property type="match status" value="1"/>
</dbReference>
<dbReference type="InterPro" id="IPR042099">
    <property type="entry name" value="ANL_N_sf"/>
</dbReference>
<dbReference type="InterPro" id="IPR045851">
    <property type="entry name" value="AMP-bd_C_sf"/>
</dbReference>
<keyword evidence="7" id="KW-1185">Reference proteome</keyword>
<evidence type="ECO:0000313" key="7">
    <source>
        <dbReference type="Proteomes" id="UP001174997"/>
    </source>
</evidence>